<dbReference type="SUPFAM" id="SSF64288">
    <property type="entry name" value="Chorismate lyase-like"/>
    <property type="match status" value="1"/>
</dbReference>
<evidence type="ECO:0000256" key="1">
    <source>
        <dbReference type="ARBA" id="ARBA00023015"/>
    </source>
</evidence>
<dbReference type="SMART" id="SM00345">
    <property type="entry name" value="HTH_GNTR"/>
    <property type="match status" value="1"/>
</dbReference>
<evidence type="ECO:0000313" key="5">
    <source>
        <dbReference type="EMBL" id="SJZ86780.1"/>
    </source>
</evidence>
<accession>A0A1T4P5A6</accession>
<dbReference type="Pfam" id="PF07702">
    <property type="entry name" value="UTRA"/>
    <property type="match status" value="1"/>
</dbReference>
<evidence type="ECO:0000256" key="2">
    <source>
        <dbReference type="ARBA" id="ARBA00023125"/>
    </source>
</evidence>
<dbReference type="STRING" id="1365950.SAMN05428963_103349"/>
<keyword evidence="2" id="KW-0238">DNA-binding</keyword>
<sequence length="242" mass="26955">MQRLTVRPAQAVQELLQAYIRREGLRPGDRLPAERELAERWGVSRGALRAAIRTLSEEQVLSQRHGAGTFVATPRVLRNLRDLRPFTQVVSDAGRTVRTEVLHCTAVDAHMQLADRLDLDPGERVWHLRRRRFIDGQPAAVEDSYLGVLRFPALDEQVSADRSLYDMMSESYGIDVDCGYQRLEASAADQADAELLELPVGEAVFRLTGVADDANGAPVEFFTSRVRADLVAFASTLDVARV</sequence>
<keyword evidence="6" id="KW-1185">Reference proteome</keyword>
<dbReference type="SUPFAM" id="SSF46785">
    <property type="entry name" value="Winged helix' DNA-binding domain"/>
    <property type="match status" value="1"/>
</dbReference>
<dbReference type="CDD" id="cd07377">
    <property type="entry name" value="WHTH_GntR"/>
    <property type="match status" value="1"/>
</dbReference>
<reference evidence="5 6" key="1">
    <citation type="submission" date="2017-02" db="EMBL/GenBank/DDBJ databases">
        <authorList>
            <person name="Peterson S.W."/>
        </authorList>
    </citation>
    <scope>NUCLEOTIDE SEQUENCE [LARGE SCALE GENOMIC DNA]</scope>
    <source>
        <strain evidence="5 6">USBA 369</strain>
    </source>
</reference>
<organism evidence="5 6">
    <name type="scientific">Consotaella salsifontis</name>
    <dbReference type="NCBI Taxonomy" id="1365950"/>
    <lineage>
        <taxon>Bacteria</taxon>
        <taxon>Pseudomonadati</taxon>
        <taxon>Pseudomonadota</taxon>
        <taxon>Alphaproteobacteria</taxon>
        <taxon>Hyphomicrobiales</taxon>
        <taxon>Aurantimonadaceae</taxon>
        <taxon>Consotaella</taxon>
    </lineage>
</organism>
<feature type="domain" description="HTH gntR-type" evidence="4">
    <location>
        <begin position="6"/>
        <end position="74"/>
    </location>
</feature>
<dbReference type="EMBL" id="FUXL01000003">
    <property type="protein sequence ID" value="SJZ86780.1"/>
    <property type="molecule type" value="Genomic_DNA"/>
</dbReference>
<dbReference type="RefSeq" id="WP_078707448.1">
    <property type="nucleotide sequence ID" value="NZ_FUXL01000003.1"/>
</dbReference>
<dbReference type="SMART" id="SM00866">
    <property type="entry name" value="UTRA"/>
    <property type="match status" value="1"/>
</dbReference>
<dbReference type="InterPro" id="IPR011663">
    <property type="entry name" value="UTRA"/>
</dbReference>
<dbReference type="InterPro" id="IPR036390">
    <property type="entry name" value="WH_DNA-bd_sf"/>
</dbReference>
<dbReference type="GO" id="GO:0045892">
    <property type="term" value="P:negative regulation of DNA-templated transcription"/>
    <property type="evidence" value="ECO:0007669"/>
    <property type="project" value="TreeGrafter"/>
</dbReference>
<dbReference type="GO" id="GO:0003677">
    <property type="term" value="F:DNA binding"/>
    <property type="evidence" value="ECO:0007669"/>
    <property type="project" value="UniProtKB-KW"/>
</dbReference>
<dbReference type="GO" id="GO:0003700">
    <property type="term" value="F:DNA-binding transcription factor activity"/>
    <property type="evidence" value="ECO:0007669"/>
    <property type="project" value="InterPro"/>
</dbReference>
<dbReference type="PRINTS" id="PR00035">
    <property type="entry name" value="HTHGNTR"/>
</dbReference>
<protein>
    <submittedName>
        <fullName evidence="5">GntR family transcriptional regulator</fullName>
    </submittedName>
</protein>
<dbReference type="AlphaFoldDB" id="A0A1T4P5A6"/>
<evidence type="ECO:0000256" key="3">
    <source>
        <dbReference type="ARBA" id="ARBA00023163"/>
    </source>
</evidence>
<dbReference type="PROSITE" id="PS50949">
    <property type="entry name" value="HTH_GNTR"/>
    <property type="match status" value="1"/>
</dbReference>
<dbReference type="Gene3D" id="3.40.1410.10">
    <property type="entry name" value="Chorismate lyase-like"/>
    <property type="match status" value="1"/>
</dbReference>
<keyword evidence="3" id="KW-0804">Transcription</keyword>
<dbReference type="InterPro" id="IPR036388">
    <property type="entry name" value="WH-like_DNA-bd_sf"/>
</dbReference>
<dbReference type="InterPro" id="IPR050679">
    <property type="entry name" value="Bact_HTH_transcr_reg"/>
</dbReference>
<dbReference type="PANTHER" id="PTHR44846">
    <property type="entry name" value="MANNOSYL-D-GLYCERATE TRANSPORT/METABOLISM SYSTEM REPRESSOR MNGR-RELATED"/>
    <property type="match status" value="1"/>
</dbReference>
<gene>
    <name evidence="5" type="ORF">SAMN05428963_103349</name>
</gene>
<dbReference type="Proteomes" id="UP000190135">
    <property type="component" value="Unassembled WGS sequence"/>
</dbReference>
<proteinExistence type="predicted"/>
<dbReference type="OrthoDB" id="5450856at2"/>
<dbReference type="Pfam" id="PF00392">
    <property type="entry name" value="GntR"/>
    <property type="match status" value="1"/>
</dbReference>
<keyword evidence="1" id="KW-0805">Transcription regulation</keyword>
<dbReference type="InterPro" id="IPR028978">
    <property type="entry name" value="Chorismate_lyase_/UTRA_dom_sf"/>
</dbReference>
<dbReference type="PANTHER" id="PTHR44846:SF1">
    <property type="entry name" value="MANNOSYL-D-GLYCERATE TRANSPORT_METABOLISM SYSTEM REPRESSOR MNGR-RELATED"/>
    <property type="match status" value="1"/>
</dbReference>
<dbReference type="Gene3D" id="1.10.10.10">
    <property type="entry name" value="Winged helix-like DNA-binding domain superfamily/Winged helix DNA-binding domain"/>
    <property type="match status" value="1"/>
</dbReference>
<name>A0A1T4P5A6_9HYPH</name>
<dbReference type="InterPro" id="IPR000524">
    <property type="entry name" value="Tscrpt_reg_HTH_GntR"/>
</dbReference>
<evidence type="ECO:0000259" key="4">
    <source>
        <dbReference type="PROSITE" id="PS50949"/>
    </source>
</evidence>
<evidence type="ECO:0000313" key="6">
    <source>
        <dbReference type="Proteomes" id="UP000190135"/>
    </source>
</evidence>